<evidence type="ECO:0000313" key="2">
    <source>
        <dbReference type="EMBL" id="CDZ90901.1"/>
    </source>
</evidence>
<organism evidence="2 3">
    <name type="scientific">Rhodococcus ruber</name>
    <dbReference type="NCBI Taxonomy" id="1830"/>
    <lineage>
        <taxon>Bacteria</taxon>
        <taxon>Bacillati</taxon>
        <taxon>Actinomycetota</taxon>
        <taxon>Actinomycetes</taxon>
        <taxon>Mycobacteriales</taxon>
        <taxon>Nocardiaceae</taxon>
        <taxon>Rhodococcus</taxon>
    </lineage>
</organism>
<reference evidence="2 3" key="1">
    <citation type="journal article" date="2014" name="Genome Announc.">
        <title>Draft Genome Sequence of Propane- and Butane-Oxidizing Actinobacterium Rhodococcus ruber IEGM 231.</title>
        <authorList>
            <person name="Ivshina I.B."/>
            <person name="Kuyukina M.S."/>
            <person name="Krivoruchko A.V."/>
            <person name="Barbe V."/>
            <person name="Fischer C."/>
        </authorList>
    </citation>
    <scope>NUCLEOTIDE SEQUENCE [LARGE SCALE GENOMIC DNA]</scope>
</reference>
<evidence type="ECO:0000313" key="3">
    <source>
        <dbReference type="Proteomes" id="UP000042997"/>
    </source>
</evidence>
<dbReference type="eggNOG" id="ENOG5033A8R">
    <property type="taxonomic scope" value="Bacteria"/>
</dbReference>
<dbReference type="AlphaFoldDB" id="A0A098BT66"/>
<dbReference type="EMBL" id="CCSD01000091">
    <property type="protein sequence ID" value="CDZ90901.1"/>
    <property type="molecule type" value="Genomic_DNA"/>
</dbReference>
<name>A0A098BT66_9NOCA</name>
<dbReference type="Proteomes" id="UP000042997">
    <property type="component" value="Unassembled WGS sequence"/>
</dbReference>
<accession>A0A098BT66</accession>
<dbReference type="Pfam" id="PF11209">
    <property type="entry name" value="LmeA"/>
    <property type="match status" value="1"/>
</dbReference>
<dbReference type="InterPro" id="IPR021373">
    <property type="entry name" value="DUF2993"/>
</dbReference>
<gene>
    <name evidence="2" type="ORF">RHRU231_770022</name>
</gene>
<evidence type="ECO:0000256" key="1">
    <source>
        <dbReference type="SAM" id="MobiDB-lite"/>
    </source>
</evidence>
<feature type="region of interest" description="Disordered" evidence="1">
    <location>
        <begin position="140"/>
        <end position="163"/>
    </location>
</feature>
<protein>
    <recommendedName>
        <fullName evidence="4">DUF2993 domain-containing protein</fullName>
    </recommendedName>
</protein>
<sequence length="268" mass="27893">MRAVRHNGAVRKLILALVTLVGVALLIDFGAAAWSEYRVSRALREGGALTADPAVTIHGFPFLTQARAGHYENVEIRAQGVPSGTLGDITIEANLIGAHADAGELLDGSIRTVPVDLLYGRVMIDATELGQLYGIPDLQVSAPPADKSDGTGGSGGSGRTTAGGVVLTGTVPVGPVSAEVSVQANLLLEGDTVRIVASDLYFGPEGQADFTVPDPLKPTVLGLFTTTIEPQNLPFGVRPTAVEARGSTIVIEGEAHRTTIDLEEVQRL</sequence>
<evidence type="ECO:0008006" key="4">
    <source>
        <dbReference type="Google" id="ProtNLM"/>
    </source>
</evidence>
<proteinExistence type="predicted"/>